<evidence type="ECO:0000256" key="2">
    <source>
        <dbReference type="SAM" id="SignalP"/>
    </source>
</evidence>
<dbReference type="KEGG" id="acip:CBP36_21830"/>
<evidence type="ECO:0000313" key="3">
    <source>
        <dbReference type="EMBL" id="ART61604.1"/>
    </source>
</evidence>
<dbReference type="GeneID" id="61391578"/>
<feature type="signal peptide" evidence="2">
    <location>
        <begin position="1"/>
        <end position="26"/>
    </location>
</feature>
<keyword evidence="2" id="KW-0732">Signal</keyword>
<dbReference type="EMBL" id="CP021370">
    <property type="protein sequence ID" value="ART61604.1"/>
    <property type="molecule type" value="Genomic_DNA"/>
</dbReference>
<keyword evidence="4" id="KW-1185">Reference proteome</keyword>
<gene>
    <name evidence="3" type="ORF">CBP36_21830</name>
</gene>
<feature type="region of interest" description="Disordered" evidence="1">
    <location>
        <begin position="70"/>
        <end position="127"/>
    </location>
</feature>
<geneLocation type="plasmid" evidence="3 4">
    <name>pACP4.4</name>
</geneLocation>
<dbReference type="AlphaFoldDB" id="A0A240UJC8"/>
<dbReference type="Proteomes" id="UP000194440">
    <property type="component" value="Plasmid pACP4.4"/>
</dbReference>
<dbReference type="OrthoDB" id="9157653at2"/>
<proteinExistence type="predicted"/>
<name>A0A240UJC8_9BURK</name>
<feature type="compositionally biased region" description="Basic residues" evidence="1">
    <location>
        <begin position="100"/>
        <end position="114"/>
    </location>
</feature>
<accession>A0A240UJC8</accession>
<evidence type="ECO:0000256" key="1">
    <source>
        <dbReference type="SAM" id="MobiDB-lite"/>
    </source>
</evidence>
<feature type="chain" id="PRO_5011217324" evidence="2">
    <location>
        <begin position="27"/>
        <end position="127"/>
    </location>
</feature>
<dbReference type="RefSeq" id="WP_009242080.1">
    <property type="nucleotide sequence ID" value="NZ_CP021365.1"/>
</dbReference>
<keyword evidence="3" id="KW-0614">Plasmid</keyword>
<sequence>MALPAKPFRISIVFALAAAGVTAANAQSLNQPNPLDRLSDVVQFGVPRDTKFVFCDGEDCPERSIKHLYVPPPPPPAVQEPVMPAPQSIQPPEELSHAKVPAKKKPLKKKRKKPAIQYECKPVSKPK</sequence>
<dbReference type="KEGG" id="acis:CBP35_21010"/>
<evidence type="ECO:0000313" key="4">
    <source>
        <dbReference type="Proteomes" id="UP000194440"/>
    </source>
</evidence>
<protein>
    <submittedName>
        <fullName evidence="3">Uncharacterized protein</fullName>
    </submittedName>
</protein>
<organism evidence="3 4">
    <name type="scientific">Acidovorax carolinensis</name>
    <dbReference type="NCBI Taxonomy" id="553814"/>
    <lineage>
        <taxon>Bacteria</taxon>
        <taxon>Pseudomonadati</taxon>
        <taxon>Pseudomonadota</taxon>
        <taxon>Betaproteobacteria</taxon>
        <taxon>Burkholderiales</taxon>
        <taxon>Comamonadaceae</taxon>
        <taxon>Acidovorax</taxon>
    </lineage>
</organism>
<reference evidence="3" key="1">
    <citation type="submission" date="2017-05" db="EMBL/GenBank/DDBJ databases">
        <title>Polyphasic characterization of four soil-derived phenanthrene-degrading Acidovorax strains and proposal of Acidovorax phenanthrenivorans sp. nov.</title>
        <authorList>
            <person name="Singleton D."/>
            <person name="Lee J."/>
            <person name="Dickey A.N."/>
            <person name="Stroud A."/>
            <person name="Scholl E.H."/>
            <person name="Wright F.A."/>
            <person name="Aitken M.D."/>
        </authorList>
    </citation>
    <scope>NUCLEOTIDE SEQUENCE</scope>
    <source>
        <strain evidence="3">P4</strain>
        <plasmid evidence="3">pACP4.4</plasmid>
    </source>
</reference>